<evidence type="ECO:0000256" key="10">
    <source>
        <dbReference type="ARBA" id="ARBA00022679"/>
    </source>
</evidence>
<evidence type="ECO:0000256" key="5">
    <source>
        <dbReference type="ARBA" id="ARBA00010185"/>
    </source>
</evidence>
<evidence type="ECO:0000256" key="18">
    <source>
        <dbReference type="RuleBase" id="RU003938"/>
    </source>
</evidence>
<evidence type="ECO:0000256" key="2">
    <source>
        <dbReference type="ARBA" id="ARBA00004651"/>
    </source>
</evidence>
<keyword evidence="10 18" id="KW-0808">Transferase</keyword>
<evidence type="ECO:0000256" key="4">
    <source>
        <dbReference type="ARBA" id="ARBA00005189"/>
    </source>
</evidence>
<dbReference type="OrthoDB" id="9799199at2"/>
<dbReference type="PROSITE" id="PS01315">
    <property type="entry name" value="CDS"/>
    <property type="match status" value="1"/>
</dbReference>
<feature type="transmembrane region" description="Helical" evidence="19">
    <location>
        <begin position="155"/>
        <end position="176"/>
    </location>
</feature>
<keyword evidence="12 18" id="KW-0548">Nucleotidyltransferase</keyword>
<feature type="transmembrane region" description="Helical" evidence="19">
    <location>
        <begin position="123"/>
        <end position="143"/>
    </location>
</feature>
<feature type="transmembrane region" description="Helical" evidence="19">
    <location>
        <begin position="6"/>
        <end position="36"/>
    </location>
</feature>
<evidence type="ECO:0000256" key="6">
    <source>
        <dbReference type="ARBA" id="ARBA00012487"/>
    </source>
</evidence>
<keyword evidence="15 19" id="KW-0472">Membrane</keyword>
<evidence type="ECO:0000256" key="7">
    <source>
        <dbReference type="ARBA" id="ARBA00019373"/>
    </source>
</evidence>
<comment type="pathway">
    <text evidence="4">Lipid metabolism.</text>
</comment>
<protein>
    <recommendedName>
        <fullName evidence="7 18">Phosphatidate cytidylyltransferase</fullName>
        <ecNumber evidence="6 18">2.7.7.41</ecNumber>
    </recommendedName>
</protein>
<proteinExistence type="inferred from homology"/>
<dbReference type="GO" id="GO:0004605">
    <property type="term" value="F:phosphatidate cytidylyltransferase activity"/>
    <property type="evidence" value="ECO:0007669"/>
    <property type="project" value="UniProtKB-EC"/>
</dbReference>
<gene>
    <name evidence="20" type="ORF">SAMN06297229_1032</name>
</gene>
<dbReference type="EC" id="2.7.7.41" evidence="6 18"/>
<feature type="transmembrane region" description="Helical" evidence="19">
    <location>
        <begin position="56"/>
        <end position="75"/>
    </location>
</feature>
<keyword evidence="11 18" id="KW-0812">Transmembrane</keyword>
<dbReference type="GO" id="GO:0016024">
    <property type="term" value="P:CDP-diacylglycerol biosynthetic process"/>
    <property type="evidence" value="ECO:0007669"/>
    <property type="project" value="UniProtKB-UniPathway"/>
</dbReference>
<evidence type="ECO:0000313" key="20">
    <source>
        <dbReference type="EMBL" id="SMQ64481.1"/>
    </source>
</evidence>
<dbReference type="PANTHER" id="PTHR46382">
    <property type="entry name" value="PHOSPHATIDATE CYTIDYLYLTRANSFERASE"/>
    <property type="match status" value="1"/>
</dbReference>
<dbReference type="PANTHER" id="PTHR46382:SF1">
    <property type="entry name" value="PHOSPHATIDATE CYTIDYLYLTRANSFERASE"/>
    <property type="match status" value="1"/>
</dbReference>
<dbReference type="EMBL" id="FXWH01000001">
    <property type="protein sequence ID" value="SMQ64481.1"/>
    <property type="molecule type" value="Genomic_DNA"/>
</dbReference>
<feature type="transmembrane region" description="Helical" evidence="19">
    <location>
        <begin position="90"/>
        <end position="111"/>
    </location>
</feature>
<evidence type="ECO:0000256" key="14">
    <source>
        <dbReference type="ARBA" id="ARBA00023098"/>
    </source>
</evidence>
<name>A0A1Y6ETE5_9GAMM</name>
<keyword evidence="16" id="KW-0594">Phospholipid biosynthesis</keyword>
<evidence type="ECO:0000256" key="15">
    <source>
        <dbReference type="ARBA" id="ARBA00023136"/>
    </source>
</evidence>
<feature type="transmembrane region" description="Helical" evidence="19">
    <location>
        <begin position="197"/>
        <end position="218"/>
    </location>
</feature>
<dbReference type="InterPro" id="IPR000374">
    <property type="entry name" value="PC_trans"/>
</dbReference>
<comment type="subcellular location">
    <subcellularLocation>
        <location evidence="2">Cell membrane</location>
        <topology evidence="2">Multi-pass membrane protein</topology>
    </subcellularLocation>
</comment>
<evidence type="ECO:0000256" key="19">
    <source>
        <dbReference type="SAM" id="Phobius"/>
    </source>
</evidence>
<dbReference type="Pfam" id="PF01148">
    <property type="entry name" value="CTP_transf_1"/>
    <property type="match status" value="1"/>
</dbReference>
<evidence type="ECO:0000256" key="16">
    <source>
        <dbReference type="ARBA" id="ARBA00023209"/>
    </source>
</evidence>
<comment type="similarity">
    <text evidence="5 18">Belongs to the CDS family.</text>
</comment>
<keyword evidence="8" id="KW-1003">Cell membrane</keyword>
<accession>A0A1Y6ETE5</accession>
<sequence>MLKQRIITALVLLPLALYCVFLLPLAGFAIFAQVLLMLGAWEWSPLMGLHRLSSRIAYTLLVGVIISSLTYITPITDLWHPEGLGLVKSMLYPIIAGGVWWVIALGLIVNYPSSRRMWSRSRIIVGIFGLLTLVPAWAALVAIRSIEYEINPLQGGFTVLFILLLVWAADVGAYFAGVRYGRNKMMPAVSPGKTMEGLCGGISLAFVVMMVVAHWAKIPADQFTGYYLTGLLTVIASVFGDLNESMFKRCAGVKDSGSILPGHGGILDRIDSLTAALPVFTLAYIWFLH</sequence>
<dbReference type="Proteomes" id="UP000194450">
    <property type="component" value="Unassembled WGS sequence"/>
</dbReference>
<evidence type="ECO:0000256" key="8">
    <source>
        <dbReference type="ARBA" id="ARBA00022475"/>
    </source>
</evidence>
<evidence type="ECO:0000256" key="17">
    <source>
        <dbReference type="ARBA" id="ARBA00023264"/>
    </source>
</evidence>
<feature type="transmembrane region" description="Helical" evidence="19">
    <location>
        <begin position="224"/>
        <end position="242"/>
    </location>
</feature>
<evidence type="ECO:0000256" key="9">
    <source>
        <dbReference type="ARBA" id="ARBA00022516"/>
    </source>
</evidence>
<dbReference type="RefSeq" id="WP_086434147.1">
    <property type="nucleotide sequence ID" value="NZ_FXWH01000001.1"/>
</dbReference>
<comment type="pathway">
    <text evidence="3 18">Phospholipid metabolism; CDP-diacylglycerol biosynthesis; CDP-diacylglycerol from sn-glycerol 3-phosphate: step 3/3.</text>
</comment>
<evidence type="ECO:0000256" key="12">
    <source>
        <dbReference type="ARBA" id="ARBA00022695"/>
    </source>
</evidence>
<comment type="catalytic activity">
    <reaction evidence="1 18">
        <text>a 1,2-diacyl-sn-glycero-3-phosphate + CTP + H(+) = a CDP-1,2-diacyl-sn-glycerol + diphosphate</text>
        <dbReference type="Rhea" id="RHEA:16229"/>
        <dbReference type="ChEBI" id="CHEBI:15378"/>
        <dbReference type="ChEBI" id="CHEBI:33019"/>
        <dbReference type="ChEBI" id="CHEBI:37563"/>
        <dbReference type="ChEBI" id="CHEBI:58332"/>
        <dbReference type="ChEBI" id="CHEBI:58608"/>
        <dbReference type="EC" id="2.7.7.41"/>
    </reaction>
</comment>
<keyword evidence="9" id="KW-0444">Lipid biosynthesis</keyword>
<keyword evidence="21" id="KW-1185">Reference proteome</keyword>
<keyword evidence="17" id="KW-1208">Phospholipid metabolism</keyword>
<organism evidence="20 21">
    <name type="scientific">Pseudidiomarina planktonica</name>
    <dbReference type="NCBI Taxonomy" id="1323738"/>
    <lineage>
        <taxon>Bacteria</taxon>
        <taxon>Pseudomonadati</taxon>
        <taxon>Pseudomonadota</taxon>
        <taxon>Gammaproteobacteria</taxon>
        <taxon>Alteromonadales</taxon>
        <taxon>Idiomarinaceae</taxon>
        <taxon>Pseudidiomarina</taxon>
    </lineage>
</organism>
<keyword evidence="13 19" id="KW-1133">Transmembrane helix</keyword>
<evidence type="ECO:0000256" key="1">
    <source>
        <dbReference type="ARBA" id="ARBA00001698"/>
    </source>
</evidence>
<evidence type="ECO:0000313" key="21">
    <source>
        <dbReference type="Proteomes" id="UP000194450"/>
    </source>
</evidence>
<reference evidence="21" key="1">
    <citation type="submission" date="2017-04" db="EMBL/GenBank/DDBJ databases">
        <authorList>
            <person name="Varghese N."/>
            <person name="Submissions S."/>
        </authorList>
    </citation>
    <scope>NUCLEOTIDE SEQUENCE [LARGE SCALE GENOMIC DNA]</scope>
</reference>
<evidence type="ECO:0000256" key="11">
    <source>
        <dbReference type="ARBA" id="ARBA00022692"/>
    </source>
</evidence>
<evidence type="ECO:0000256" key="3">
    <source>
        <dbReference type="ARBA" id="ARBA00005119"/>
    </source>
</evidence>
<keyword evidence="14" id="KW-0443">Lipid metabolism</keyword>
<evidence type="ECO:0000256" key="13">
    <source>
        <dbReference type="ARBA" id="ARBA00022989"/>
    </source>
</evidence>
<dbReference type="UniPathway" id="UPA00557">
    <property type="reaction ID" value="UER00614"/>
</dbReference>
<dbReference type="AlphaFoldDB" id="A0A1Y6ETE5"/>
<dbReference type="GO" id="GO:0005886">
    <property type="term" value="C:plasma membrane"/>
    <property type="evidence" value="ECO:0007669"/>
    <property type="project" value="UniProtKB-SubCell"/>
</dbReference>